<feature type="region of interest" description="Disordered" evidence="1">
    <location>
        <begin position="319"/>
        <end position="347"/>
    </location>
</feature>
<dbReference type="InParanoid" id="A0A0U5JD59"/>
<keyword evidence="3" id="KW-1185">Reference proteome</keyword>
<feature type="compositionally biased region" description="Acidic residues" evidence="1">
    <location>
        <begin position="322"/>
        <end position="333"/>
    </location>
</feature>
<dbReference type="RefSeq" id="WP_059060795.1">
    <property type="nucleotide sequence ID" value="NZ_LN879502.1"/>
</dbReference>
<dbReference type="AlphaFoldDB" id="A0A0U5JD59"/>
<gene>
    <name evidence="2" type="ORF">PNK_1107</name>
</gene>
<proteinExistence type="predicted"/>
<evidence type="ECO:0000313" key="2">
    <source>
        <dbReference type="EMBL" id="CUI16724.1"/>
    </source>
</evidence>
<dbReference type="PATRIC" id="fig|389348.3.peg.1221"/>
<dbReference type="EMBL" id="LN879502">
    <property type="protein sequence ID" value="CUI16724.1"/>
    <property type="molecule type" value="Genomic_DNA"/>
</dbReference>
<accession>A0A0U5JD59</accession>
<reference evidence="3" key="1">
    <citation type="submission" date="2015-09" db="EMBL/GenBank/DDBJ databases">
        <authorList>
            <person name="Bertelli C."/>
        </authorList>
    </citation>
    <scope>NUCLEOTIDE SEQUENCE [LARGE SCALE GENOMIC DNA]</scope>
    <source>
        <strain evidence="3">KNic</strain>
    </source>
</reference>
<organism evidence="2 3">
    <name type="scientific">Candidatus Protochlamydia naegleriophila</name>
    <dbReference type="NCBI Taxonomy" id="389348"/>
    <lineage>
        <taxon>Bacteria</taxon>
        <taxon>Pseudomonadati</taxon>
        <taxon>Chlamydiota</taxon>
        <taxon>Chlamydiia</taxon>
        <taxon>Parachlamydiales</taxon>
        <taxon>Parachlamydiaceae</taxon>
        <taxon>Candidatus Protochlamydia</taxon>
    </lineage>
</organism>
<sequence>MAIERLGFVDHLILMAENSRCEATKRSGLSFIEGKVASLIDRVLAVISSSYREYRLNLLNSFTTAQPQNAHIISEVARPILIPVTDELTEQTPKDEVLVPLTKSEDKEQVDSNEEDLTGDSDVLDDGDLSKLFGFFEEELPVSEIEKEKGAVETEEVVVTDSKPVLPLVENGTEGTANLDTEEMEKALDKVEEKSVVTATPVDVDHPILPEPEPTPVMTTEQAEDMGKLKSSETREEVLTEESFFAMAQLLWLKEGEAFADLPDNLKKQFGTLLVNSPGLLAGFLMGFQAIDYQEKYGWSVDIMEDAFGDMDADQLFNSSEEYSDVESLEDEASSLPPDSTKNKNQA</sequence>
<evidence type="ECO:0000313" key="3">
    <source>
        <dbReference type="Proteomes" id="UP000069902"/>
    </source>
</evidence>
<protein>
    <submittedName>
        <fullName evidence="2">Uncharacterized protein</fullName>
    </submittedName>
</protein>
<dbReference type="Proteomes" id="UP000069902">
    <property type="component" value="Chromosome cPNK"/>
</dbReference>
<evidence type="ECO:0000256" key="1">
    <source>
        <dbReference type="SAM" id="MobiDB-lite"/>
    </source>
</evidence>
<name>A0A0U5JD59_9BACT</name>
<feature type="compositionally biased region" description="Polar residues" evidence="1">
    <location>
        <begin position="337"/>
        <end position="347"/>
    </location>
</feature>
<dbReference type="KEGG" id="pnl:PNK_1107"/>